<name>A0A1A9VLJ3_GLOAU</name>
<keyword evidence="1" id="KW-0812">Transmembrane</keyword>
<accession>A0A1A9VLJ3</accession>
<feature type="transmembrane region" description="Helical" evidence="1">
    <location>
        <begin position="67"/>
        <end position="89"/>
    </location>
</feature>
<keyword evidence="1" id="KW-1133">Transmembrane helix</keyword>
<evidence type="ECO:0000313" key="2">
    <source>
        <dbReference type="EnsemblMetazoa" id="GAUT040776-PA"/>
    </source>
</evidence>
<protein>
    <submittedName>
        <fullName evidence="2">Uncharacterized protein</fullName>
    </submittedName>
</protein>
<sequence>MVDIVRTNYLMLTKLGCVGESHLVKRSSPSPRKLQVVLKLQKVEYALKKLKNHAITLADRRLHVAEVYHVVAAIWLLFIVGPTTLHYTWAFNTSIHEDNYLLTLDLPAIEISTNTSQTD</sequence>
<dbReference type="AlphaFoldDB" id="A0A1A9VLJ3"/>
<keyword evidence="1" id="KW-0472">Membrane</keyword>
<evidence type="ECO:0000313" key="3">
    <source>
        <dbReference type="Proteomes" id="UP000078200"/>
    </source>
</evidence>
<evidence type="ECO:0000256" key="1">
    <source>
        <dbReference type="SAM" id="Phobius"/>
    </source>
</evidence>
<organism evidence="2 3">
    <name type="scientific">Glossina austeni</name>
    <name type="common">Savannah tsetse fly</name>
    <dbReference type="NCBI Taxonomy" id="7395"/>
    <lineage>
        <taxon>Eukaryota</taxon>
        <taxon>Metazoa</taxon>
        <taxon>Ecdysozoa</taxon>
        <taxon>Arthropoda</taxon>
        <taxon>Hexapoda</taxon>
        <taxon>Insecta</taxon>
        <taxon>Pterygota</taxon>
        <taxon>Neoptera</taxon>
        <taxon>Endopterygota</taxon>
        <taxon>Diptera</taxon>
        <taxon>Brachycera</taxon>
        <taxon>Muscomorpha</taxon>
        <taxon>Hippoboscoidea</taxon>
        <taxon>Glossinidae</taxon>
        <taxon>Glossina</taxon>
    </lineage>
</organism>
<reference evidence="2" key="1">
    <citation type="submission" date="2020-05" db="UniProtKB">
        <authorList>
            <consortium name="EnsemblMetazoa"/>
        </authorList>
    </citation>
    <scope>IDENTIFICATION</scope>
    <source>
        <strain evidence="2">TTRI</strain>
    </source>
</reference>
<dbReference type="Proteomes" id="UP000078200">
    <property type="component" value="Unassembled WGS sequence"/>
</dbReference>
<dbReference type="EnsemblMetazoa" id="GAUT040776-RA">
    <property type="protein sequence ID" value="GAUT040776-PA"/>
    <property type="gene ID" value="GAUT040776"/>
</dbReference>
<proteinExistence type="predicted"/>
<keyword evidence="3" id="KW-1185">Reference proteome</keyword>
<dbReference type="VEuPathDB" id="VectorBase:GAUT040776"/>